<gene>
    <name evidence="2" type="ORF">FHS42_000022</name>
</gene>
<reference evidence="2 3" key="1">
    <citation type="submission" date="2020-08" db="EMBL/GenBank/DDBJ databases">
        <title>Genomic Encyclopedia of Type Strains, Phase III (KMG-III): the genomes of soil and plant-associated and newly described type strains.</title>
        <authorList>
            <person name="Whitman W."/>
        </authorList>
    </citation>
    <scope>NUCLEOTIDE SEQUENCE [LARGE SCALE GENOMIC DNA]</scope>
    <source>
        <strain evidence="2 3">CECT 8305</strain>
    </source>
</reference>
<sequence length="144" mass="15382">MADDDEGAVIGQFLDCGLYQGRCPVGDLCLQFSATAPYRLAALPRRVLLAEARDDFVVGEPLPFARVRLAQGRIVRDIVAGDGRQFGGGRGGPPQVGRDDRVRLERGQQSRRATGLSDAGLSQLNVRGALEAAFEIPRGLAVPP</sequence>
<evidence type="ECO:0000313" key="2">
    <source>
        <dbReference type="EMBL" id="MBB5933004.1"/>
    </source>
</evidence>
<accession>A0A7W9Q3N3</accession>
<protein>
    <submittedName>
        <fullName evidence="2">Uncharacterized protein</fullName>
    </submittedName>
</protein>
<feature type="region of interest" description="Disordered" evidence="1">
    <location>
        <begin position="81"/>
        <end position="118"/>
    </location>
</feature>
<dbReference type="EMBL" id="JACHJL010000001">
    <property type="protein sequence ID" value="MBB5933004.1"/>
    <property type="molecule type" value="Genomic_DNA"/>
</dbReference>
<dbReference type="AlphaFoldDB" id="A0A7W9Q3N3"/>
<dbReference type="Proteomes" id="UP000588098">
    <property type="component" value="Unassembled WGS sequence"/>
</dbReference>
<proteinExistence type="predicted"/>
<feature type="compositionally biased region" description="Basic and acidic residues" evidence="1">
    <location>
        <begin position="97"/>
        <end position="108"/>
    </location>
</feature>
<keyword evidence="3" id="KW-1185">Reference proteome</keyword>
<organism evidence="2 3">
    <name type="scientific">Streptomyces zagrosensis</name>
    <dbReference type="NCBI Taxonomy" id="1042984"/>
    <lineage>
        <taxon>Bacteria</taxon>
        <taxon>Bacillati</taxon>
        <taxon>Actinomycetota</taxon>
        <taxon>Actinomycetes</taxon>
        <taxon>Kitasatosporales</taxon>
        <taxon>Streptomycetaceae</taxon>
        <taxon>Streptomyces</taxon>
    </lineage>
</organism>
<evidence type="ECO:0000313" key="3">
    <source>
        <dbReference type="Proteomes" id="UP000588098"/>
    </source>
</evidence>
<evidence type="ECO:0000256" key="1">
    <source>
        <dbReference type="SAM" id="MobiDB-lite"/>
    </source>
</evidence>
<comment type="caution">
    <text evidence="2">The sequence shown here is derived from an EMBL/GenBank/DDBJ whole genome shotgun (WGS) entry which is preliminary data.</text>
</comment>
<feature type="compositionally biased region" description="Gly residues" evidence="1">
    <location>
        <begin position="84"/>
        <end position="94"/>
    </location>
</feature>
<name>A0A7W9Q3N3_9ACTN</name>